<sequence length="78" mass="8548">MPQTQDPEKVPIPICSAILTLHYFQEKSFREISKLLPVSADTAEQIWNKAKSCAADPGGIRDMLKTLGSERQSSSEGA</sequence>
<evidence type="ECO:0008006" key="3">
    <source>
        <dbReference type="Google" id="ProtNLM"/>
    </source>
</evidence>
<dbReference type="Proteomes" id="UP001447188">
    <property type="component" value="Unassembled WGS sequence"/>
</dbReference>
<accession>A0ABR3GYD8</accession>
<protein>
    <recommendedName>
        <fullName evidence="3">RNA polymerase sigma factor 70 region 4 type 2 domain-containing protein</fullName>
    </recommendedName>
</protein>
<dbReference type="EMBL" id="JBBBZM010000002">
    <property type="protein sequence ID" value="KAL0640616.1"/>
    <property type="molecule type" value="Genomic_DNA"/>
</dbReference>
<keyword evidence="2" id="KW-1185">Reference proteome</keyword>
<organism evidence="1 2">
    <name type="scientific">Discina gigas</name>
    <dbReference type="NCBI Taxonomy" id="1032678"/>
    <lineage>
        <taxon>Eukaryota</taxon>
        <taxon>Fungi</taxon>
        <taxon>Dikarya</taxon>
        <taxon>Ascomycota</taxon>
        <taxon>Pezizomycotina</taxon>
        <taxon>Pezizomycetes</taxon>
        <taxon>Pezizales</taxon>
        <taxon>Discinaceae</taxon>
        <taxon>Discina</taxon>
    </lineage>
</organism>
<comment type="caution">
    <text evidence="1">The sequence shown here is derived from an EMBL/GenBank/DDBJ whole genome shotgun (WGS) entry which is preliminary data.</text>
</comment>
<name>A0ABR3GYD8_9PEZI</name>
<dbReference type="SUPFAM" id="SSF88659">
    <property type="entry name" value="Sigma3 and sigma4 domains of RNA polymerase sigma factors"/>
    <property type="match status" value="1"/>
</dbReference>
<dbReference type="InterPro" id="IPR013324">
    <property type="entry name" value="RNA_pol_sigma_r3/r4-like"/>
</dbReference>
<proteinExistence type="predicted"/>
<gene>
    <name evidence="1" type="ORF">Q9L58_000282</name>
</gene>
<evidence type="ECO:0000313" key="1">
    <source>
        <dbReference type="EMBL" id="KAL0640616.1"/>
    </source>
</evidence>
<evidence type="ECO:0000313" key="2">
    <source>
        <dbReference type="Proteomes" id="UP001447188"/>
    </source>
</evidence>
<reference evidence="1 2" key="1">
    <citation type="submission" date="2024-02" db="EMBL/GenBank/DDBJ databases">
        <title>Discinaceae phylogenomics.</title>
        <authorList>
            <person name="Dirks A.C."/>
            <person name="James T.Y."/>
        </authorList>
    </citation>
    <scope>NUCLEOTIDE SEQUENCE [LARGE SCALE GENOMIC DNA]</scope>
    <source>
        <strain evidence="1 2">ACD0624</strain>
    </source>
</reference>